<proteinExistence type="predicted"/>
<reference evidence="2 3" key="1">
    <citation type="submission" date="2013-08" db="EMBL/GenBank/DDBJ databases">
        <authorList>
            <person name="Weinstock G."/>
            <person name="Sodergren E."/>
            <person name="Wylie T."/>
            <person name="Fulton L."/>
            <person name="Fulton R."/>
            <person name="Fronick C."/>
            <person name="O'Laughlin M."/>
            <person name="Godfrey J."/>
            <person name="Miner T."/>
            <person name="Herter B."/>
            <person name="Appelbaum E."/>
            <person name="Cordes M."/>
            <person name="Lek S."/>
            <person name="Wollam A."/>
            <person name="Pepin K.H."/>
            <person name="Palsikar V.B."/>
            <person name="Mitreva M."/>
            <person name="Wilson R.K."/>
        </authorList>
    </citation>
    <scope>NUCLEOTIDE SEQUENCE [LARGE SCALE GENOMIC DNA]</scope>
    <source>
        <strain evidence="2 3">F0041</strain>
    </source>
</reference>
<name>U2DW99_9BACE</name>
<gene>
    <name evidence="2" type="ORF">HMPREF1981_01140</name>
</gene>
<comment type="caution">
    <text evidence="2">The sequence shown here is derived from an EMBL/GenBank/DDBJ whole genome shotgun (WGS) entry which is preliminary data.</text>
</comment>
<sequence>MNKILRKGRNNPFNRKKRTWKYLIDNNNLILFQYIKRYFRGLLPPLRAKLFFLILFLCYFVEMHYLCALKNDHYTISYQNSNRIYNF</sequence>
<organism evidence="2 3">
    <name type="scientific">Bacteroides pyogenes F0041</name>
    <dbReference type="NCBI Taxonomy" id="1321819"/>
    <lineage>
        <taxon>Bacteria</taxon>
        <taxon>Pseudomonadati</taxon>
        <taxon>Bacteroidota</taxon>
        <taxon>Bacteroidia</taxon>
        <taxon>Bacteroidales</taxon>
        <taxon>Bacteroidaceae</taxon>
        <taxon>Bacteroides</taxon>
    </lineage>
</organism>
<dbReference type="Proteomes" id="UP000016496">
    <property type="component" value="Unassembled WGS sequence"/>
</dbReference>
<evidence type="ECO:0000313" key="3">
    <source>
        <dbReference type="Proteomes" id="UP000016496"/>
    </source>
</evidence>
<dbReference type="HOGENOM" id="CLU_2476926_0_0_10"/>
<protein>
    <submittedName>
        <fullName evidence="2">Uncharacterized protein</fullName>
    </submittedName>
</protein>
<accession>U2DW99</accession>
<evidence type="ECO:0000256" key="1">
    <source>
        <dbReference type="SAM" id="Phobius"/>
    </source>
</evidence>
<dbReference type="EMBL" id="AWSV01000061">
    <property type="protein sequence ID" value="ERI85942.1"/>
    <property type="molecule type" value="Genomic_DNA"/>
</dbReference>
<evidence type="ECO:0000313" key="2">
    <source>
        <dbReference type="EMBL" id="ERI85942.1"/>
    </source>
</evidence>
<feature type="transmembrane region" description="Helical" evidence="1">
    <location>
        <begin position="46"/>
        <end position="66"/>
    </location>
</feature>
<keyword evidence="1" id="KW-0812">Transmembrane</keyword>
<keyword evidence="1" id="KW-1133">Transmembrane helix</keyword>
<dbReference type="AlphaFoldDB" id="U2DW99"/>
<keyword evidence="1" id="KW-0472">Membrane</keyword>